<evidence type="ECO:0000313" key="3">
    <source>
        <dbReference type="Proteomes" id="UP000652013"/>
    </source>
</evidence>
<evidence type="ECO:0000256" key="1">
    <source>
        <dbReference type="SAM" id="Phobius"/>
    </source>
</evidence>
<accession>A0A8J3YEA1</accession>
<dbReference type="InterPro" id="IPR012902">
    <property type="entry name" value="N_methyl_site"/>
</dbReference>
<proteinExistence type="predicted"/>
<dbReference type="RefSeq" id="WP_203941658.1">
    <property type="nucleotide sequence ID" value="NZ_BAAAGJ010000015.1"/>
</dbReference>
<dbReference type="Proteomes" id="UP000652013">
    <property type="component" value="Unassembled WGS sequence"/>
</dbReference>
<organism evidence="2 3">
    <name type="scientific">Spirilliplanes yamanashiensis</name>
    <dbReference type="NCBI Taxonomy" id="42233"/>
    <lineage>
        <taxon>Bacteria</taxon>
        <taxon>Bacillati</taxon>
        <taxon>Actinomycetota</taxon>
        <taxon>Actinomycetes</taxon>
        <taxon>Micromonosporales</taxon>
        <taxon>Micromonosporaceae</taxon>
        <taxon>Spirilliplanes</taxon>
    </lineage>
</organism>
<comment type="caution">
    <text evidence="2">The sequence shown here is derived from an EMBL/GenBank/DDBJ whole genome shotgun (WGS) entry which is preliminary data.</text>
</comment>
<dbReference type="Pfam" id="PF07963">
    <property type="entry name" value="N_methyl"/>
    <property type="match status" value="1"/>
</dbReference>
<feature type="transmembrane region" description="Helical" evidence="1">
    <location>
        <begin position="20"/>
        <end position="42"/>
    </location>
</feature>
<evidence type="ECO:0000313" key="2">
    <source>
        <dbReference type="EMBL" id="GIJ06484.1"/>
    </source>
</evidence>
<sequence length="202" mass="21746">MTRRLAPERDGDAGVTLLEVVVALAVIAAALASLLAFFVRAVETTRVHTDRQAATRYAVVAMERVSLLPGTAVLVNRPHAAVQAQWSRSRPPQVDALLAATRTEMAWSAQTAAVEGLPTAPERVTDGGAPTKFTRHWYVGRCWQQPTGGDCVVVPAAQRPARVAMFRVVVAVQWASADCDGGQCFHVESMLANVDRTDPAFE</sequence>
<gene>
    <name evidence="2" type="ORF">Sya03_58360</name>
</gene>
<name>A0A8J3YEA1_9ACTN</name>
<protein>
    <recommendedName>
        <fullName evidence="4">Prepilin-type N-terminal cleavage/methylation domain-containing protein</fullName>
    </recommendedName>
</protein>
<keyword evidence="3" id="KW-1185">Reference proteome</keyword>
<dbReference type="AlphaFoldDB" id="A0A8J3YEA1"/>
<dbReference type="PROSITE" id="PS00409">
    <property type="entry name" value="PROKAR_NTER_METHYL"/>
    <property type="match status" value="1"/>
</dbReference>
<keyword evidence="1" id="KW-0812">Transmembrane</keyword>
<keyword evidence="1" id="KW-1133">Transmembrane helix</keyword>
<dbReference type="EMBL" id="BOOY01000042">
    <property type="protein sequence ID" value="GIJ06484.1"/>
    <property type="molecule type" value="Genomic_DNA"/>
</dbReference>
<evidence type="ECO:0008006" key="4">
    <source>
        <dbReference type="Google" id="ProtNLM"/>
    </source>
</evidence>
<reference evidence="2" key="1">
    <citation type="submission" date="2021-01" db="EMBL/GenBank/DDBJ databases">
        <title>Whole genome shotgun sequence of Spirilliplanes yamanashiensis NBRC 15828.</title>
        <authorList>
            <person name="Komaki H."/>
            <person name="Tamura T."/>
        </authorList>
    </citation>
    <scope>NUCLEOTIDE SEQUENCE</scope>
    <source>
        <strain evidence="2">NBRC 15828</strain>
    </source>
</reference>
<keyword evidence="1" id="KW-0472">Membrane</keyword>
<dbReference type="NCBIfam" id="TIGR02532">
    <property type="entry name" value="IV_pilin_GFxxxE"/>
    <property type="match status" value="1"/>
</dbReference>